<evidence type="ECO:0000256" key="1">
    <source>
        <dbReference type="ARBA" id="ARBA00022741"/>
    </source>
</evidence>
<keyword evidence="4" id="KW-0067">ATP-binding</keyword>
<dbReference type="GO" id="GO:0005524">
    <property type="term" value="F:ATP binding"/>
    <property type="evidence" value="ECO:0007669"/>
    <property type="project" value="UniProtKB-KW"/>
</dbReference>
<evidence type="ECO:0000313" key="6">
    <source>
        <dbReference type="EnsemblPlants" id="Zm00001eb302340_P001"/>
    </source>
</evidence>
<dbReference type="AlphaFoldDB" id="A0A804Q7T0"/>
<reference evidence="7" key="1">
    <citation type="submission" date="2015-12" db="EMBL/GenBank/DDBJ databases">
        <title>Update maize B73 reference genome by single molecule sequencing technologies.</title>
        <authorList>
            <consortium name="Maize Genome Sequencing Project"/>
            <person name="Ware D."/>
        </authorList>
    </citation>
    <scope>NUCLEOTIDE SEQUENCE [LARGE SCALE GENOMIC DNA]</scope>
    <source>
        <strain evidence="7">cv. B73</strain>
    </source>
</reference>
<dbReference type="PANTHER" id="PTHR18934">
    <property type="entry name" value="ATP-DEPENDENT RNA HELICASE"/>
    <property type="match status" value="1"/>
</dbReference>
<feature type="compositionally biased region" description="Basic residues" evidence="5">
    <location>
        <begin position="11"/>
        <end position="28"/>
    </location>
</feature>
<reference evidence="6" key="3">
    <citation type="submission" date="2021-05" db="UniProtKB">
        <authorList>
            <consortium name="EnsemblPlants"/>
        </authorList>
    </citation>
    <scope>IDENTIFICATION</scope>
    <source>
        <strain evidence="6">cv. B73</strain>
    </source>
</reference>
<dbReference type="InterPro" id="IPR036188">
    <property type="entry name" value="FAD/NAD-bd_sf"/>
</dbReference>
<evidence type="ECO:0000256" key="2">
    <source>
        <dbReference type="ARBA" id="ARBA00022801"/>
    </source>
</evidence>
<keyword evidence="3" id="KW-0347">Helicase</keyword>
<name>A0A804Q7T0_MAIZE</name>
<dbReference type="Gene3D" id="3.50.50.60">
    <property type="entry name" value="FAD/NAD(P)-binding domain"/>
    <property type="match status" value="1"/>
</dbReference>
<dbReference type="EnsemblPlants" id="Zm00001eb302340_T001">
    <property type="protein sequence ID" value="Zm00001eb302340_P001"/>
    <property type="gene ID" value="Zm00001eb302340"/>
</dbReference>
<feature type="region of interest" description="Disordered" evidence="5">
    <location>
        <begin position="1"/>
        <end position="102"/>
    </location>
</feature>
<evidence type="ECO:0000313" key="7">
    <source>
        <dbReference type="Proteomes" id="UP000007305"/>
    </source>
</evidence>
<feature type="compositionally biased region" description="Low complexity" evidence="5">
    <location>
        <begin position="84"/>
        <end position="97"/>
    </location>
</feature>
<dbReference type="InParanoid" id="A0A804Q7T0"/>
<dbReference type="Gene3D" id="3.40.50.300">
    <property type="entry name" value="P-loop containing nucleotide triphosphate hydrolases"/>
    <property type="match status" value="2"/>
</dbReference>
<keyword evidence="7" id="KW-1185">Reference proteome</keyword>
<dbReference type="Gramene" id="Zm00001eb302340_T001">
    <property type="protein sequence ID" value="Zm00001eb302340_P001"/>
    <property type="gene ID" value="Zm00001eb302340"/>
</dbReference>
<dbReference type="PANTHER" id="PTHR18934:SF237">
    <property type="entry name" value="ATP-DEPENDENT DNA_RNA HELICASE DHX36"/>
    <property type="match status" value="1"/>
</dbReference>
<dbReference type="GO" id="GO:0016787">
    <property type="term" value="F:hydrolase activity"/>
    <property type="evidence" value="ECO:0007669"/>
    <property type="project" value="UniProtKB-KW"/>
</dbReference>
<evidence type="ECO:0000256" key="5">
    <source>
        <dbReference type="SAM" id="MobiDB-lite"/>
    </source>
</evidence>
<reference evidence="6" key="2">
    <citation type="submission" date="2019-07" db="EMBL/GenBank/DDBJ databases">
        <authorList>
            <person name="Seetharam A."/>
            <person name="Woodhouse M."/>
            <person name="Cannon E."/>
        </authorList>
    </citation>
    <scope>NUCLEOTIDE SEQUENCE [LARGE SCALE GENOMIC DNA]</scope>
    <source>
        <strain evidence="6">cv. B73</strain>
    </source>
</reference>
<dbReference type="GO" id="GO:0004386">
    <property type="term" value="F:helicase activity"/>
    <property type="evidence" value="ECO:0007669"/>
    <property type="project" value="UniProtKB-KW"/>
</dbReference>
<organism evidence="6 7">
    <name type="scientific">Zea mays</name>
    <name type="common">Maize</name>
    <dbReference type="NCBI Taxonomy" id="4577"/>
    <lineage>
        <taxon>Eukaryota</taxon>
        <taxon>Viridiplantae</taxon>
        <taxon>Streptophyta</taxon>
        <taxon>Embryophyta</taxon>
        <taxon>Tracheophyta</taxon>
        <taxon>Spermatophyta</taxon>
        <taxon>Magnoliopsida</taxon>
        <taxon>Liliopsida</taxon>
        <taxon>Poales</taxon>
        <taxon>Poaceae</taxon>
        <taxon>PACMAD clade</taxon>
        <taxon>Panicoideae</taxon>
        <taxon>Andropogonodae</taxon>
        <taxon>Andropogoneae</taxon>
        <taxon>Tripsacinae</taxon>
        <taxon>Zea</taxon>
    </lineage>
</organism>
<keyword evidence="2" id="KW-0378">Hydrolase</keyword>
<evidence type="ECO:0000256" key="4">
    <source>
        <dbReference type="ARBA" id="ARBA00022840"/>
    </source>
</evidence>
<dbReference type="Proteomes" id="UP000007305">
    <property type="component" value="Chromosome 7"/>
</dbReference>
<protein>
    <submittedName>
        <fullName evidence="6">Uncharacterized protein</fullName>
    </submittedName>
</protein>
<accession>A0A804Q7T0</accession>
<dbReference type="SUPFAM" id="SSF51905">
    <property type="entry name" value="FAD/NAD(P)-binding domain"/>
    <property type="match status" value="1"/>
</dbReference>
<feature type="compositionally biased region" description="Basic residues" evidence="5">
    <location>
        <begin position="51"/>
        <end position="66"/>
    </location>
</feature>
<proteinExistence type="predicted"/>
<dbReference type="InterPro" id="IPR027417">
    <property type="entry name" value="P-loop_NTPase"/>
</dbReference>
<feature type="compositionally biased region" description="Low complexity" evidence="5">
    <location>
        <begin position="36"/>
        <end position="50"/>
    </location>
</feature>
<keyword evidence="1" id="KW-0547">Nucleotide-binding</keyword>
<evidence type="ECO:0000256" key="3">
    <source>
        <dbReference type="ARBA" id="ARBA00022806"/>
    </source>
</evidence>
<sequence>MPTARTARNPPPHRRQPPRSPRLHHRSSTSRAATTAPNCARRAVARPVPNRARHAQPRPPRRRQTHRSSTVLSTKRAASPKTISLPSSRSSHSSTASQLHPVSRSNRALHLLIVLYSPSTPRPRPRLRRRTSLPPARAGLILVEPKARILVAGGDIGGLAFALAARRKGFEVLVLERDVSVVCGEGRYRGPIQLQSNALAEIAALKARVRLPARRPRFSGFCTAVGQGDTADLPLRQVQEPDLIGDLRLVLMSATINAELFSKYFGDAPVMHILGFTFPVAELFLEDVLEKTCYRINSERDNFAGSSRRKRFSSVKSDPLSDVFEDIDITKEYGNYSSSTRQSLEAWSAAELDLSLVESTIEYICHYEAEGAILAFLIGWDEILKLLDKIKGNNFLGSPNRFLVLPLHGSMPTVNQREIFDRPPANMR</sequence>